<evidence type="ECO:0000313" key="3">
    <source>
        <dbReference type="Proteomes" id="UP001151071"/>
    </source>
</evidence>
<sequence>MIRSFSLFAMLLATMLITSLLPRAASAPQPGIPEVTEANLARAWGTLHEKTYAFPNGDRYWVKRLEAGTHDQPYTFSLFLPGRTGTFRYIRYADGDPQKPVWSVVNLEETAQLPNAPGFLETADRHVWIGAPIVYRPLGRGTIEEKRDHFLPIAVHKQAGGFALEIRMPVQAGLVSEMWALESSHPLVPWEREQFASIWLALDLQRKAKWLYDGYYYQSPSTYVPSSPDAYWRIPENYVLRSLLFTGQSRAAEDVAYVMLDTSVQNQEAEGYWKTLPLSEWLWQEYGIPDGFFDTRFNTGAAELMLEGCRQYRDTRFCQAAQKYAAFFRDYAARHHFVVDGVNVGWLVADYAHPGGNRKTHVSLNHQLAEINFLLNMYVQFGNPTDRELAAIMLNGVVNLGPKWVAPNGDLYYARFPDGSFGRTDYPYLTYNDLRETQRLYWTVYGREEPELDRLIRSKRAWMDANGVVNPFPE</sequence>
<dbReference type="Proteomes" id="UP001151071">
    <property type="component" value="Unassembled WGS sequence"/>
</dbReference>
<accession>A0A9X3TRZ6</accession>
<dbReference type="AlphaFoldDB" id="A0A9X3TRZ6"/>
<dbReference type="EMBL" id="JAPYYP010000018">
    <property type="protein sequence ID" value="MDA5109512.1"/>
    <property type="molecule type" value="Genomic_DNA"/>
</dbReference>
<feature type="signal peptide" evidence="1">
    <location>
        <begin position="1"/>
        <end position="24"/>
    </location>
</feature>
<keyword evidence="1" id="KW-0732">Signal</keyword>
<organism evidence="2 3">
    <name type="scientific">Brevibacillus thermoruber</name>
    <dbReference type="NCBI Taxonomy" id="33942"/>
    <lineage>
        <taxon>Bacteria</taxon>
        <taxon>Bacillati</taxon>
        <taxon>Bacillota</taxon>
        <taxon>Bacilli</taxon>
        <taxon>Bacillales</taxon>
        <taxon>Paenibacillaceae</taxon>
        <taxon>Brevibacillus</taxon>
    </lineage>
</organism>
<reference evidence="2" key="1">
    <citation type="submission" date="2022-12" db="EMBL/GenBank/DDBJ databases">
        <title>Draft genome sequence of the thermophilic strain Brevibacillus thermoruber HT42, isolated from Los Humeros, Puebla, Mexico, with biotechnological potential.</title>
        <authorList>
            <person name="Lara Sanchez J."/>
            <person name="Solis Palacios R."/>
            <person name="Bustos Baena A.S."/>
            <person name="Ruz Baez A.E."/>
            <person name="Espinosa Luna G."/>
            <person name="Oliart Ros R.M."/>
        </authorList>
    </citation>
    <scope>NUCLEOTIDE SEQUENCE</scope>
    <source>
        <strain evidence="2">HT42</strain>
    </source>
</reference>
<keyword evidence="3" id="KW-1185">Reference proteome</keyword>
<evidence type="ECO:0008006" key="4">
    <source>
        <dbReference type="Google" id="ProtNLM"/>
    </source>
</evidence>
<proteinExistence type="predicted"/>
<protein>
    <recommendedName>
        <fullName evidence="4">D-glucuronyl C5-epimerase C-terminal domain-containing protein</fullName>
    </recommendedName>
</protein>
<evidence type="ECO:0000313" key="2">
    <source>
        <dbReference type="EMBL" id="MDA5109512.1"/>
    </source>
</evidence>
<dbReference type="RefSeq" id="WP_271140389.1">
    <property type="nucleotide sequence ID" value="NZ_JAPYYP010000018.1"/>
</dbReference>
<comment type="caution">
    <text evidence="2">The sequence shown here is derived from an EMBL/GenBank/DDBJ whole genome shotgun (WGS) entry which is preliminary data.</text>
</comment>
<feature type="chain" id="PRO_5040901650" description="D-glucuronyl C5-epimerase C-terminal domain-containing protein" evidence="1">
    <location>
        <begin position="25"/>
        <end position="474"/>
    </location>
</feature>
<gene>
    <name evidence="2" type="ORF">O3V59_14175</name>
</gene>
<name>A0A9X3TRZ6_9BACL</name>
<evidence type="ECO:0000256" key="1">
    <source>
        <dbReference type="SAM" id="SignalP"/>
    </source>
</evidence>